<name>A0ABQ4E2J1_9ACTN</name>
<organism evidence="12 13">
    <name type="scientific">Plantactinospora endophytica</name>
    <dbReference type="NCBI Taxonomy" id="673535"/>
    <lineage>
        <taxon>Bacteria</taxon>
        <taxon>Bacillati</taxon>
        <taxon>Actinomycetota</taxon>
        <taxon>Actinomycetes</taxon>
        <taxon>Micromonosporales</taxon>
        <taxon>Micromonosporaceae</taxon>
        <taxon>Plantactinospora</taxon>
    </lineage>
</organism>
<dbReference type="Gene3D" id="3.40.630.10">
    <property type="entry name" value="Zn peptidases"/>
    <property type="match status" value="1"/>
</dbReference>
<proteinExistence type="inferred from homology"/>
<dbReference type="SUPFAM" id="SSF53187">
    <property type="entry name" value="Zn-dependent exopeptidases"/>
    <property type="match status" value="1"/>
</dbReference>
<comment type="similarity">
    <text evidence="1">Belongs to the peptidase M28 family. M28A subfamily.</text>
</comment>
<protein>
    <submittedName>
        <fullName evidence="12">Amidohydrolase</fullName>
    </submittedName>
</protein>
<feature type="region of interest" description="Disordered" evidence="8">
    <location>
        <begin position="484"/>
        <end position="510"/>
    </location>
</feature>
<dbReference type="Gene3D" id="3.50.30.30">
    <property type="match status" value="1"/>
</dbReference>
<dbReference type="InterPro" id="IPR045175">
    <property type="entry name" value="M28_fam"/>
</dbReference>
<dbReference type="CDD" id="cd03876">
    <property type="entry name" value="M28_SGAP_like"/>
    <property type="match status" value="1"/>
</dbReference>
<evidence type="ECO:0000256" key="6">
    <source>
        <dbReference type="ARBA" id="ARBA00022801"/>
    </source>
</evidence>
<dbReference type="InterPro" id="IPR007484">
    <property type="entry name" value="Peptidase_M28"/>
</dbReference>
<evidence type="ECO:0000256" key="5">
    <source>
        <dbReference type="ARBA" id="ARBA00022729"/>
    </source>
</evidence>
<keyword evidence="5 9" id="KW-0732">Signal</keyword>
<feature type="domain" description="Peptidase M28" evidence="11">
    <location>
        <begin position="249"/>
        <end position="470"/>
    </location>
</feature>
<feature type="domain" description="PA" evidence="10">
    <location>
        <begin position="138"/>
        <end position="224"/>
    </location>
</feature>
<evidence type="ECO:0000259" key="10">
    <source>
        <dbReference type="Pfam" id="PF02225"/>
    </source>
</evidence>
<dbReference type="EMBL" id="BONW01000017">
    <property type="protein sequence ID" value="GIG88934.1"/>
    <property type="molecule type" value="Genomic_DNA"/>
</dbReference>
<evidence type="ECO:0000256" key="1">
    <source>
        <dbReference type="ARBA" id="ARBA00005957"/>
    </source>
</evidence>
<keyword evidence="2" id="KW-0031">Aminopeptidase</keyword>
<evidence type="ECO:0000256" key="3">
    <source>
        <dbReference type="ARBA" id="ARBA00022670"/>
    </source>
</evidence>
<evidence type="ECO:0000256" key="4">
    <source>
        <dbReference type="ARBA" id="ARBA00022723"/>
    </source>
</evidence>
<evidence type="ECO:0000259" key="11">
    <source>
        <dbReference type="Pfam" id="PF04389"/>
    </source>
</evidence>
<dbReference type="PANTHER" id="PTHR12147:SF26">
    <property type="entry name" value="PEPTIDASE M28 DOMAIN-CONTAINING PROTEIN"/>
    <property type="match status" value="1"/>
</dbReference>
<evidence type="ECO:0000313" key="13">
    <source>
        <dbReference type="Proteomes" id="UP000646749"/>
    </source>
</evidence>
<comment type="caution">
    <text evidence="12">The sequence shown here is derived from an EMBL/GenBank/DDBJ whole genome shotgun (WGS) entry which is preliminary data.</text>
</comment>
<keyword evidence="13" id="KW-1185">Reference proteome</keyword>
<keyword evidence="6" id="KW-0378">Hydrolase</keyword>
<sequence length="510" mass="53111">MGRTSKRWSRGLLATTLVTALAVTAAPAPAQASSGLGSLGSWVLRKAVTAKGVHKHLKELQKIADRNNNNRASGAPGYDRSVDYAEKVFRKAGYRVTRRSFDFQTFLINTPSELARVSAPAGDLPHRIMSYSGSADVTAPASVPAGDSQGCNPGDFGPANVGTIVVISRGTCPFGQKATTAAAAGAAAVVIYNNIPGDLSGTLGNAYTLDFGAVGVSQALGQELVGQVAGGLTLRVFTDTFRGQATTENIFAESRWGDPGNVVMAGAHLDSVPEGPGINDNGSGSAALLEVAEQMRLFPTKNKVRFALWGAEEANLVGSTYYVANLPQAERDKIALYLNFDMVGSPNYVRFVYDGDNSAFPPGTGSAPGPAGSGAIEKLFHDYFRSQRLASAETPFSGRSDYGPFIAAGVDIPSGGLFTGAELVKTAEEARVYGGTAGLAYDPCYHQSCDDIDNISLKAIDEMSDALAHAVITYAYDTRSLTTPLTGPTKGTTAPAGGGGGLHDDHDVAI</sequence>
<dbReference type="Proteomes" id="UP000646749">
    <property type="component" value="Unassembled WGS sequence"/>
</dbReference>
<dbReference type="PANTHER" id="PTHR12147">
    <property type="entry name" value="METALLOPEPTIDASE M28 FAMILY MEMBER"/>
    <property type="match status" value="1"/>
</dbReference>
<feature type="compositionally biased region" description="Low complexity" evidence="8">
    <location>
        <begin position="484"/>
        <end position="495"/>
    </location>
</feature>
<dbReference type="RefSeq" id="WP_203867445.1">
    <property type="nucleotide sequence ID" value="NZ_BONW01000017.1"/>
</dbReference>
<accession>A0ABQ4E2J1</accession>
<evidence type="ECO:0000256" key="9">
    <source>
        <dbReference type="SAM" id="SignalP"/>
    </source>
</evidence>
<reference evidence="12 13" key="1">
    <citation type="submission" date="2021-01" db="EMBL/GenBank/DDBJ databases">
        <title>Whole genome shotgun sequence of Plantactinospora endophytica NBRC 110450.</title>
        <authorList>
            <person name="Komaki H."/>
            <person name="Tamura T."/>
        </authorList>
    </citation>
    <scope>NUCLEOTIDE SEQUENCE [LARGE SCALE GENOMIC DNA]</scope>
    <source>
        <strain evidence="12 13">NBRC 110450</strain>
    </source>
</reference>
<dbReference type="InterPro" id="IPR041756">
    <property type="entry name" value="M28_SGAP-like"/>
</dbReference>
<evidence type="ECO:0000256" key="2">
    <source>
        <dbReference type="ARBA" id="ARBA00022438"/>
    </source>
</evidence>
<gene>
    <name evidence="12" type="ORF">Pen02_38700</name>
</gene>
<keyword evidence="7" id="KW-0862">Zinc</keyword>
<dbReference type="SUPFAM" id="SSF52025">
    <property type="entry name" value="PA domain"/>
    <property type="match status" value="1"/>
</dbReference>
<dbReference type="Pfam" id="PF04389">
    <property type="entry name" value="Peptidase_M28"/>
    <property type="match status" value="1"/>
</dbReference>
<keyword evidence="4" id="KW-0479">Metal-binding</keyword>
<evidence type="ECO:0000256" key="8">
    <source>
        <dbReference type="SAM" id="MobiDB-lite"/>
    </source>
</evidence>
<feature type="signal peptide" evidence="9">
    <location>
        <begin position="1"/>
        <end position="32"/>
    </location>
</feature>
<dbReference type="InterPro" id="IPR046450">
    <property type="entry name" value="PA_dom_sf"/>
</dbReference>
<evidence type="ECO:0000256" key="7">
    <source>
        <dbReference type="ARBA" id="ARBA00022833"/>
    </source>
</evidence>
<dbReference type="Pfam" id="PF02225">
    <property type="entry name" value="PA"/>
    <property type="match status" value="1"/>
</dbReference>
<keyword evidence="3" id="KW-0645">Protease</keyword>
<dbReference type="InterPro" id="IPR003137">
    <property type="entry name" value="PA_domain"/>
</dbReference>
<evidence type="ECO:0000313" key="12">
    <source>
        <dbReference type="EMBL" id="GIG88934.1"/>
    </source>
</evidence>
<feature type="chain" id="PRO_5047204030" evidence="9">
    <location>
        <begin position="33"/>
        <end position="510"/>
    </location>
</feature>